<evidence type="ECO:0000313" key="10">
    <source>
        <dbReference type="EMBL" id="KAJ2784665.1"/>
    </source>
</evidence>
<reference evidence="10" key="1">
    <citation type="submission" date="2022-07" db="EMBL/GenBank/DDBJ databases">
        <title>Phylogenomic reconstructions and comparative analyses of Kickxellomycotina fungi.</title>
        <authorList>
            <person name="Reynolds N.K."/>
            <person name="Stajich J.E."/>
            <person name="Barry K."/>
            <person name="Grigoriev I.V."/>
            <person name="Crous P."/>
            <person name="Smith M.E."/>
        </authorList>
    </citation>
    <scope>NUCLEOTIDE SEQUENCE</scope>
    <source>
        <strain evidence="10">NBRC 105414</strain>
    </source>
</reference>
<dbReference type="InterPro" id="IPR017334">
    <property type="entry name" value="eIF3_g"/>
</dbReference>
<dbReference type="CDD" id="cd12933">
    <property type="entry name" value="eIF3G"/>
    <property type="match status" value="1"/>
</dbReference>
<dbReference type="InterPro" id="IPR034240">
    <property type="entry name" value="eIF3G_RRM"/>
</dbReference>
<evidence type="ECO:0000256" key="6">
    <source>
        <dbReference type="PROSITE-ProRule" id="PRU00176"/>
    </source>
</evidence>
<evidence type="ECO:0000256" key="7">
    <source>
        <dbReference type="SAM" id="Coils"/>
    </source>
</evidence>
<dbReference type="GO" id="GO:0003743">
    <property type="term" value="F:translation initiation factor activity"/>
    <property type="evidence" value="ECO:0007669"/>
    <property type="project" value="UniProtKB-UniRule"/>
</dbReference>
<sequence>MNKTSWADEVDEPQAVPERQVIANADGTKTVIEHRLNDDGKLVKQTRRMRDKVVQEHVNRAVASRKKWAKFGAEAGSPAGPQLSTTTVGEVVWLKLSQYAAQQKQAEQEAAEQEKTIKLKNTRILCRICRQDHFTAKCPYKDTLVPLEEITGAAGAGAAPAADDASAAPAAEAKSSYVPPHLRAGGRGASSSLDALGERRDDLPKIRITNLSEYTQEEDIKQLCRPFGPVSRAFLATDRETRLCKGYAFVTFYDYDAAERAIAKLHGYGFDHLILNVEWAGPRQ</sequence>
<gene>
    <name evidence="5 10" type="primary">TIF35</name>
    <name evidence="10" type="ORF">H4R18_000956</name>
</gene>
<comment type="subcellular location">
    <subcellularLocation>
        <location evidence="5">Cytoplasm</location>
    </subcellularLocation>
</comment>
<dbReference type="GO" id="GO:0033290">
    <property type="term" value="C:eukaryotic 48S preinitiation complex"/>
    <property type="evidence" value="ECO:0007669"/>
    <property type="project" value="UniProtKB-UniRule"/>
</dbReference>
<dbReference type="GO" id="GO:0003723">
    <property type="term" value="F:RNA binding"/>
    <property type="evidence" value="ECO:0007669"/>
    <property type="project" value="UniProtKB-UniRule"/>
</dbReference>
<dbReference type="GO" id="GO:0001732">
    <property type="term" value="P:formation of cytoplasmic translation initiation complex"/>
    <property type="evidence" value="ECO:0007669"/>
    <property type="project" value="UniProtKB-UniRule"/>
</dbReference>
<feature type="domain" description="RRM" evidence="9">
    <location>
        <begin position="204"/>
        <end position="282"/>
    </location>
</feature>
<organism evidence="10 11">
    <name type="scientific">Coemansia javaensis</name>
    <dbReference type="NCBI Taxonomy" id="2761396"/>
    <lineage>
        <taxon>Eukaryota</taxon>
        <taxon>Fungi</taxon>
        <taxon>Fungi incertae sedis</taxon>
        <taxon>Zoopagomycota</taxon>
        <taxon>Kickxellomycotina</taxon>
        <taxon>Kickxellomycetes</taxon>
        <taxon>Kickxellales</taxon>
        <taxon>Kickxellaceae</taxon>
        <taxon>Coemansia</taxon>
    </lineage>
</organism>
<keyword evidence="3 6" id="KW-0694">RNA-binding</keyword>
<dbReference type="OrthoDB" id="639027at2759"/>
<evidence type="ECO:0000256" key="1">
    <source>
        <dbReference type="ARBA" id="ARBA00022490"/>
    </source>
</evidence>
<keyword evidence="2 5" id="KW-0396">Initiation factor</keyword>
<dbReference type="PIRSF" id="PIRSF037949">
    <property type="entry name" value="Transl_init_eIF-3_RNA-bind"/>
    <property type="match status" value="1"/>
</dbReference>
<dbReference type="Proteomes" id="UP001140217">
    <property type="component" value="Unassembled WGS sequence"/>
</dbReference>
<dbReference type="SMART" id="SM00360">
    <property type="entry name" value="RRM"/>
    <property type="match status" value="1"/>
</dbReference>
<evidence type="ECO:0000259" key="9">
    <source>
        <dbReference type="PROSITE" id="PS50102"/>
    </source>
</evidence>
<keyword evidence="11" id="KW-1185">Reference proteome</keyword>
<dbReference type="AlphaFoldDB" id="A0A9W8LKX0"/>
<dbReference type="EMBL" id="JANBUL010000022">
    <property type="protein sequence ID" value="KAJ2784665.1"/>
    <property type="molecule type" value="Genomic_DNA"/>
</dbReference>
<dbReference type="InterPro" id="IPR012677">
    <property type="entry name" value="Nucleotide-bd_a/b_plait_sf"/>
</dbReference>
<feature type="coiled-coil region" evidence="7">
    <location>
        <begin position="96"/>
        <end position="123"/>
    </location>
</feature>
<keyword evidence="4 5" id="KW-0648">Protein biosynthesis</keyword>
<keyword evidence="7" id="KW-0175">Coiled coil</keyword>
<comment type="caution">
    <text evidence="10">The sequence shown here is derived from an EMBL/GenBank/DDBJ whole genome shotgun (WGS) entry which is preliminary data.</text>
</comment>
<evidence type="ECO:0000256" key="4">
    <source>
        <dbReference type="ARBA" id="ARBA00022917"/>
    </source>
</evidence>
<comment type="subunit">
    <text evidence="5">Component of the eukaryotic translation initiation factor 3 (eIF-3) complex.</text>
</comment>
<name>A0A9W8LKX0_9FUNG</name>
<comment type="function">
    <text evidence="5">RNA-binding component of the eukaryotic translation initiation factor 3 (eIF-3) complex, which is involved in protein synthesis of a specialized repertoire of mRNAs and, together with other initiation factors, stimulates binding of mRNA and methionyl-tRNAi to the 40S ribosome. The eIF-3 complex specifically targets and initiates translation of a subset of mRNAs involved in cell proliferation. This subunit can bind 18S rRNA.</text>
</comment>
<dbReference type="InterPro" id="IPR024675">
    <property type="entry name" value="eIF3g_N"/>
</dbReference>
<feature type="region of interest" description="Disordered" evidence="8">
    <location>
        <begin position="172"/>
        <end position="194"/>
    </location>
</feature>
<evidence type="ECO:0000256" key="3">
    <source>
        <dbReference type="ARBA" id="ARBA00022884"/>
    </source>
</evidence>
<dbReference type="Pfam" id="PF00076">
    <property type="entry name" value="RRM_1"/>
    <property type="match status" value="1"/>
</dbReference>
<evidence type="ECO:0000256" key="8">
    <source>
        <dbReference type="SAM" id="MobiDB-lite"/>
    </source>
</evidence>
<keyword evidence="1 5" id="KW-0963">Cytoplasm</keyword>
<evidence type="ECO:0000256" key="5">
    <source>
        <dbReference type="HAMAP-Rule" id="MF_03006"/>
    </source>
</evidence>
<protein>
    <recommendedName>
        <fullName evidence="5">Eukaryotic translation initiation factor 3 subunit G</fullName>
        <shortName evidence="5">eIF3g</shortName>
    </recommendedName>
    <alternativeName>
        <fullName evidence="5">Eukaryotic translation initiation factor 3 RNA-binding subunit</fullName>
        <shortName evidence="5">eIF-3 RNA-binding subunit</shortName>
    </alternativeName>
    <alternativeName>
        <fullName evidence="5">Translation initiation factor eIF3 p33 subunit homolog</fullName>
        <shortName evidence="5">eIF3 p33 homolog</shortName>
    </alternativeName>
</protein>
<dbReference type="GO" id="GO:0016282">
    <property type="term" value="C:eukaryotic 43S preinitiation complex"/>
    <property type="evidence" value="ECO:0007669"/>
    <property type="project" value="UniProtKB-UniRule"/>
</dbReference>
<evidence type="ECO:0000313" key="11">
    <source>
        <dbReference type="Proteomes" id="UP001140217"/>
    </source>
</evidence>
<accession>A0A9W8LKX0</accession>
<proteinExistence type="inferred from homology"/>
<dbReference type="Pfam" id="PF12353">
    <property type="entry name" value="eIF3g"/>
    <property type="match status" value="1"/>
</dbReference>
<dbReference type="PANTHER" id="PTHR10352">
    <property type="entry name" value="EUKARYOTIC TRANSLATION INITIATION FACTOR 3 SUBUNIT G"/>
    <property type="match status" value="1"/>
</dbReference>
<comment type="similarity">
    <text evidence="5">Belongs to the eIF-3 subunit G family.</text>
</comment>
<dbReference type="CDD" id="cd12408">
    <property type="entry name" value="RRM_eIF3G_like"/>
    <property type="match status" value="1"/>
</dbReference>
<dbReference type="Gene3D" id="3.30.70.330">
    <property type="match status" value="1"/>
</dbReference>
<evidence type="ECO:0000256" key="2">
    <source>
        <dbReference type="ARBA" id="ARBA00022540"/>
    </source>
</evidence>
<dbReference type="InterPro" id="IPR035979">
    <property type="entry name" value="RBD_domain_sf"/>
</dbReference>
<dbReference type="InterPro" id="IPR000504">
    <property type="entry name" value="RRM_dom"/>
</dbReference>
<dbReference type="HAMAP" id="MF_03006">
    <property type="entry name" value="eIF3g"/>
    <property type="match status" value="1"/>
</dbReference>
<dbReference type="PROSITE" id="PS50102">
    <property type="entry name" value="RRM"/>
    <property type="match status" value="1"/>
</dbReference>
<dbReference type="SUPFAM" id="SSF54928">
    <property type="entry name" value="RNA-binding domain, RBD"/>
    <property type="match status" value="1"/>
</dbReference>
<dbReference type="GO" id="GO:0005852">
    <property type="term" value="C:eukaryotic translation initiation factor 3 complex"/>
    <property type="evidence" value="ECO:0007669"/>
    <property type="project" value="UniProtKB-UniRule"/>
</dbReference>